<dbReference type="FunFam" id="3.90.930.40:FF:000001">
    <property type="entry name" value="ribosomal oxygenase 1 isoform X1"/>
    <property type="match status" value="1"/>
</dbReference>
<dbReference type="InterPro" id="IPR003347">
    <property type="entry name" value="JmjC_dom"/>
</dbReference>
<feature type="compositionally biased region" description="Basic residues" evidence="13">
    <location>
        <begin position="75"/>
        <end position="84"/>
    </location>
</feature>
<evidence type="ECO:0000256" key="2">
    <source>
        <dbReference type="ARBA" id="ARBA00010309"/>
    </source>
</evidence>
<dbReference type="Gene3D" id="2.60.120.650">
    <property type="entry name" value="Cupin"/>
    <property type="match status" value="1"/>
</dbReference>
<keyword evidence="9 12" id="KW-0805">Transcription regulation</keyword>
<evidence type="ECO:0000256" key="11">
    <source>
        <dbReference type="ARBA" id="ARBA00023242"/>
    </source>
</evidence>
<evidence type="ECO:0000313" key="16">
    <source>
        <dbReference type="Proteomes" id="UP001054902"/>
    </source>
</evidence>
<evidence type="ECO:0000256" key="7">
    <source>
        <dbReference type="ARBA" id="ARBA00023002"/>
    </source>
</evidence>
<dbReference type="Pfam" id="PF08007">
    <property type="entry name" value="JmjC_2"/>
    <property type="match status" value="1"/>
</dbReference>
<feature type="region of interest" description="Disordered" evidence="13">
    <location>
        <begin position="1"/>
        <end position="118"/>
    </location>
</feature>
<dbReference type="EMBL" id="BLLK01000046">
    <property type="protein sequence ID" value="GFH53034.1"/>
    <property type="molecule type" value="Genomic_DNA"/>
</dbReference>
<dbReference type="SMART" id="SM00558">
    <property type="entry name" value="JmjC"/>
    <property type="match status" value="1"/>
</dbReference>
<evidence type="ECO:0000256" key="12">
    <source>
        <dbReference type="RuleBase" id="RU366061"/>
    </source>
</evidence>
<dbReference type="PANTHER" id="PTHR13096:SF8">
    <property type="entry name" value="RIBOSOMAL OXYGENASE 1"/>
    <property type="match status" value="1"/>
</dbReference>
<evidence type="ECO:0000313" key="15">
    <source>
        <dbReference type="EMBL" id="GFH53034.1"/>
    </source>
</evidence>
<dbReference type="Proteomes" id="UP001054902">
    <property type="component" value="Unassembled WGS sequence"/>
</dbReference>
<comment type="function">
    <text evidence="12">Oxygenase that can act as both a histone lysine demethylase and a ribosomal histidine hydroxylase.</text>
</comment>
<evidence type="ECO:0000256" key="4">
    <source>
        <dbReference type="ARBA" id="ARBA00022723"/>
    </source>
</evidence>
<dbReference type="Gene3D" id="3.90.930.40">
    <property type="match status" value="1"/>
</dbReference>
<gene>
    <name evidence="15" type="ORF">CTEN210_09510</name>
</gene>
<dbReference type="GO" id="GO:0032453">
    <property type="term" value="F:histone H3K4 demethylase activity"/>
    <property type="evidence" value="ECO:0007669"/>
    <property type="project" value="TreeGrafter"/>
</dbReference>
<feature type="compositionally biased region" description="Basic and acidic residues" evidence="13">
    <location>
        <begin position="32"/>
        <end position="43"/>
    </location>
</feature>
<evidence type="ECO:0000256" key="13">
    <source>
        <dbReference type="SAM" id="MobiDB-lite"/>
    </source>
</evidence>
<feature type="domain" description="JmjC" evidence="14">
    <location>
        <begin position="305"/>
        <end position="459"/>
    </location>
</feature>
<evidence type="ECO:0000259" key="14">
    <source>
        <dbReference type="PROSITE" id="PS51184"/>
    </source>
</evidence>
<dbReference type="AlphaFoldDB" id="A0AAD3CW89"/>
<evidence type="ECO:0000256" key="3">
    <source>
        <dbReference type="ARBA" id="ARBA00022491"/>
    </source>
</evidence>
<comment type="caution">
    <text evidence="15">The sequence shown here is derived from an EMBL/GenBank/DDBJ whole genome shotgun (WGS) entry which is preliminary data.</text>
</comment>
<accession>A0AAD3CW89</accession>
<dbReference type="EC" id="1.14.11.-" evidence="12"/>
<dbReference type="Gene3D" id="1.10.10.1500">
    <property type="entry name" value="JmjC domain-containing ribosomal oxygenase (ROX), dimer domain"/>
    <property type="match status" value="1"/>
</dbReference>
<keyword evidence="3" id="KW-0678">Repressor</keyword>
<organism evidence="15 16">
    <name type="scientific">Chaetoceros tenuissimus</name>
    <dbReference type="NCBI Taxonomy" id="426638"/>
    <lineage>
        <taxon>Eukaryota</taxon>
        <taxon>Sar</taxon>
        <taxon>Stramenopiles</taxon>
        <taxon>Ochrophyta</taxon>
        <taxon>Bacillariophyta</taxon>
        <taxon>Coscinodiscophyceae</taxon>
        <taxon>Chaetocerotophycidae</taxon>
        <taxon>Chaetocerotales</taxon>
        <taxon>Chaetocerotaceae</taxon>
        <taxon>Chaetoceros</taxon>
    </lineage>
</organism>
<feature type="compositionally biased region" description="Basic residues" evidence="13">
    <location>
        <begin position="16"/>
        <end position="31"/>
    </location>
</feature>
<proteinExistence type="inferred from homology"/>
<comment type="similarity">
    <text evidence="2">Belongs to the ROX family. NO66 subfamily.</text>
</comment>
<dbReference type="PROSITE" id="PS51184">
    <property type="entry name" value="JMJC"/>
    <property type="match status" value="1"/>
</dbReference>
<feature type="compositionally biased region" description="Acidic residues" evidence="13">
    <location>
        <begin position="98"/>
        <end position="118"/>
    </location>
</feature>
<dbReference type="PANTHER" id="PTHR13096">
    <property type="entry name" value="MINA53 MYC INDUCED NUCLEAR ANTIGEN"/>
    <property type="match status" value="1"/>
</dbReference>
<evidence type="ECO:0000256" key="10">
    <source>
        <dbReference type="ARBA" id="ARBA00023163"/>
    </source>
</evidence>
<dbReference type="InterPro" id="IPR049043">
    <property type="entry name" value="WHD_RIOX1"/>
</dbReference>
<keyword evidence="5" id="KW-0156">Chromatin regulator</keyword>
<evidence type="ECO:0000256" key="9">
    <source>
        <dbReference type="ARBA" id="ARBA00023015"/>
    </source>
</evidence>
<protein>
    <recommendedName>
        <fullName evidence="12">Bifunctional lysine-specific demethylase and histidyl-hydroxylase</fullName>
        <ecNumber evidence="12">1.14.11.-</ecNumber>
    </recommendedName>
</protein>
<dbReference type="GO" id="GO:0005506">
    <property type="term" value="F:iron ion binding"/>
    <property type="evidence" value="ECO:0007669"/>
    <property type="project" value="UniProtKB-UniRule"/>
</dbReference>
<sequence length="691" mass="78751">MITKQPIESHQGGSRAAKKKRAKKRKNKQKLQHQDVHTESKEEVVEEVPPPKKKKLQLPLSDSEDDAKQEIQRPEKKKSKKKEKKVTEKIVEESVEKNEEDVDMGESQDSTDEEEIDPDAEEQVIDEVLSQLNPIEILFPERLVGNADEEEDANPMVLIEHIETKKRARALFESILAPSGISVDEFYENYWEKKPLLITKSKNMAEVDENEAADNDEKIDPEELNQYRSRLNGFLSKKKIEQQLRDHPMRYGKDLNVTNFCNTGHGEKRRITLDQLPDMNGAEDEEVEYVIAEGNDVWQNFDNGCTVRLLCPHKHNDEVHALLSNMEFEFGCMVGSNAYLTPGGAENQGFAPHYDDIEAFILQLEGYKHWLVYPPMNKVETLPRESSKDFTAEDMKDVDPVIDVELGPGDMLYMPRGWVHQANTCRREHHSLHLTMSANQNWAWVDFLEMIMPEALDAASSKSTSMRGGLPRNFLSYMGTMYEQVDMNSDNTPEALRQLASKDNGDDEEDKDEQDEKARIKKLQDAFKAEAKKKIMRVCKEAINMVTTGCDQIAKRFLSDRLPPAFTSQELALTSDNRTENGGKIWPNTLVRLAKPGIAHLVVEDDKAVLYHCVDNSRVYHENPLSPLEFEIDDAPALEALITTVEPHWICVKDLIHGDIEDKMDIAQSLYDEGILAMFQDEAPDTSVQTG</sequence>
<dbReference type="SUPFAM" id="SSF51197">
    <property type="entry name" value="Clavaminate synthase-like"/>
    <property type="match status" value="1"/>
</dbReference>
<feature type="compositionally biased region" description="Polar residues" evidence="13">
    <location>
        <begin position="1"/>
        <end position="12"/>
    </location>
</feature>
<comment type="subcellular location">
    <subcellularLocation>
        <location evidence="1 12">Nucleus</location>
    </subcellularLocation>
</comment>
<keyword evidence="8 12" id="KW-0408">Iron</keyword>
<dbReference type="InterPro" id="IPR039994">
    <property type="entry name" value="NO66-like"/>
</dbReference>
<keyword evidence="7 12" id="KW-0560">Oxidoreductase</keyword>
<evidence type="ECO:0000256" key="1">
    <source>
        <dbReference type="ARBA" id="ARBA00004123"/>
    </source>
</evidence>
<dbReference type="GO" id="GO:0005730">
    <property type="term" value="C:nucleolus"/>
    <property type="evidence" value="ECO:0007669"/>
    <property type="project" value="TreeGrafter"/>
</dbReference>
<keyword evidence="16" id="KW-1185">Reference proteome</keyword>
<evidence type="ECO:0000256" key="6">
    <source>
        <dbReference type="ARBA" id="ARBA00022964"/>
    </source>
</evidence>
<reference evidence="15 16" key="1">
    <citation type="journal article" date="2021" name="Sci. Rep.">
        <title>The genome of the diatom Chaetoceros tenuissimus carries an ancient integrated fragment of an extant virus.</title>
        <authorList>
            <person name="Hongo Y."/>
            <person name="Kimura K."/>
            <person name="Takaki Y."/>
            <person name="Yoshida Y."/>
            <person name="Baba S."/>
            <person name="Kobayashi G."/>
            <person name="Nagasaki K."/>
            <person name="Hano T."/>
            <person name="Tomaru Y."/>
        </authorList>
    </citation>
    <scope>NUCLEOTIDE SEQUENCE [LARGE SCALE GENOMIC DNA]</scope>
    <source>
        <strain evidence="15 16">NIES-3715</strain>
    </source>
</reference>
<feature type="compositionally biased region" description="Basic and acidic residues" evidence="13">
    <location>
        <begin position="85"/>
        <end position="97"/>
    </location>
</feature>
<keyword evidence="11 12" id="KW-0539">Nucleus</keyword>
<comment type="cofactor">
    <cofactor evidence="12">
        <name>Fe(2+)</name>
        <dbReference type="ChEBI" id="CHEBI:29033"/>
    </cofactor>
    <text evidence="12">Binds 1 Fe(2+) ion per subunit.</text>
</comment>
<keyword evidence="4 12" id="KW-0479">Metal-binding</keyword>
<keyword evidence="6 12" id="KW-0223">Dioxygenase</keyword>
<keyword evidence="10 12" id="KW-0804">Transcription</keyword>
<dbReference type="Pfam" id="PF21233">
    <property type="entry name" value="WHD_RIOX1"/>
    <property type="match status" value="1"/>
</dbReference>
<evidence type="ECO:0000256" key="8">
    <source>
        <dbReference type="ARBA" id="ARBA00023004"/>
    </source>
</evidence>
<dbReference type="GO" id="GO:0051864">
    <property type="term" value="F:histone H3K36 demethylase activity"/>
    <property type="evidence" value="ECO:0007669"/>
    <property type="project" value="TreeGrafter"/>
</dbReference>
<name>A0AAD3CW89_9STRA</name>
<evidence type="ECO:0000256" key="5">
    <source>
        <dbReference type="ARBA" id="ARBA00022853"/>
    </source>
</evidence>